<dbReference type="EMBL" id="CP000155">
    <property type="protein sequence ID" value="ABC28697.1"/>
    <property type="molecule type" value="Genomic_DNA"/>
</dbReference>
<accession>Q2SKX7</accession>
<sequence>MIARQISSRLFQEVSNYPSSLRCVFFKALAAGLILILVTGCSEDKSDAPLENVVALADGGEINLEHLGGQWIILNFWAEWCGPCKVEIPELNEINRHPGVIVLGVDYDGHKGEALTKTIDKMGINFPVLQGDPTRHWKVEIPKVLPTTLLIHDGKVQREMIGAQTKSAILSVIPQ</sequence>
<dbReference type="PROSITE" id="PS00194">
    <property type="entry name" value="THIOREDOXIN_1"/>
    <property type="match status" value="1"/>
</dbReference>
<protein>
    <submittedName>
        <fullName evidence="6">Thiol-disulfide isomerase and thioredoxins</fullName>
    </submittedName>
</protein>
<organism evidence="6 7">
    <name type="scientific">Hahella chejuensis (strain KCTC 2396)</name>
    <dbReference type="NCBI Taxonomy" id="349521"/>
    <lineage>
        <taxon>Bacteria</taxon>
        <taxon>Pseudomonadati</taxon>
        <taxon>Pseudomonadota</taxon>
        <taxon>Gammaproteobacteria</taxon>
        <taxon>Oceanospirillales</taxon>
        <taxon>Hahellaceae</taxon>
        <taxon>Hahella</taxon>
    </lineage>
</organism>
<reference evidence="6 7" key="1">
    <citation type="journal article" date="2005" name="Nucleic Acids Res.">
        <title>Genomic blueprint of Hahella chejuensis, a marine microbe producing an algicidal agent.</title>
        <authorList>
            <person name="Jeong H."/>
            <person name="Yim J.H."/>
            <person name="Lee C."/>
            <person name="Choi S.-H."/>
            <person name="Park Y.K."/>
            <person name="Yoon S.H."/>
            <person name="Hur C.-G."/>
            <person name="Kang H.-Y."/>
            <person name="Kim D."/>
            <person name="Lee H.H."/>
            <person name="Park K.H."/>
            <person name="Park S.-H."/>
            <person name="Park H.-S."/>
            <person name="Lee H.K."/>
            <person name="Oh T.K."/>
            <person name="Kim J.F."/>
        </authorList>
    </citation>
    <scope>NUCLEOTIDE SEQUENCE [LARGE SCALE GENOMIC DNA]</scope>
    <source>
        <strain evidence="6 7">KCTC 2396</strain>
    </source>
</reference>
<dbReference type="Proteomes" id="UP000000238">
    <property type="component" value="Chromosome"/>
</dbReference>
<proteinExistence type="predicted"/>
<dbReference type="Gene3D" id="3.40.30.10">
    <property type="entry name" value="Glutaredoxin"/>
    <property type="match status" value="1"/>
</dbReference>
<dbReference type="InterPro" id="IPR036249">
    <property type="entry name" value="Thioredoxin-like_sf"/>
</dbReference>
<dbReference type="GO" id="GO:0030313">
    <property type="term" value="C:cell envelope"/>
    <property type="evidence" value="ECO:0007669"/>
    <property type="project" value="UniProtKB-SubCell"/>
</dbReference>
<dbReference type="OrthoDB" id="9799347at2"/>
<evidence type="ECO:0000256" key="3">
    <source>
        <dbReference type="ARBA" id="ARBA00023157"/>
    </source>
</evidence>
<dbReference type="PROSITE" id="PS51352">
    <property type="entry name" value="THIOREDOXIN_2"/>
    <property type="match status" value="1"/>
</dbReference>
<dbReference type="HOGENOM" id="CLU_042529_11_2_6"/>
<dbReference type="GO" id="GO:0016209">
    <property type="term" value="F:antioxidant activity"/>
    <property type="evidence" value="ECO:0007669"/>
    <property type="project" value="InterPro"/>
</dbReference>
<dbReference type="AlphaFoldDB" id="Q2SKX7"/>
<gene>
    <name evidence="6" type="ordered locus">HCH_01860</name>
</gene>
<evidence type="ECO:0000256" key="1">
    <source>
        <dbReference type="ARBA" id="ARBA00004196"/>
    </source>
</evidence>
<dbReference type="InterPro" id="IPR050553">
    <property type="entry name" value="Thioredoxin_ResA/DsbE_sf"/>
</dbReference>
<evidence type="ECO:0000313" key="6">
    <source>
        <dbReference type="EMBL" id="ABC28697.1"/>
    </source>
</evidence>
<keyword evidence="7" id="KW-1185">Reference proteome</keyword>
<dbReference type="GO" id="GO:0017004">
    <property type="term" value="P:cytochrome complex assembly"/>
    <property type="evidence" value="ECO:0007669"/>
    <property type="project" value="UniProtKB-KW"/>
</dbReference>
<keyword evidence="4" id="KW-0676">Redox-active center</keyword>
<dbReference type="InterPro" id="IPR017937">
    <property type="entry name" value="Thioredoxin_CS"/>
</dbReference>
<evidence type="ECO:0000256" key="4">
    <source>
        <dbReference type="ARBA" id="ARBA00023284"/>
    </source>
</evidence>
<dbReference type="eggNOG" id="COG0526">
    <property type="taxonomic scope" value="Bacteria"/>
</dbReference>
<keyword evidence="6" id="KW-0413">Isomerase</keyword>
<keyword evidence="2" id="KW-0201">Cytochrome c-type biogenesis</keyword>
<dbReference type="InterPro" id="IPR013766">
    <property type="entry name" value="Thioredoxin_domain"/>
</dbReference>
<evidence type="ECO:0000259" key="5">
    <source>
        <dbReference type="PROSITE" id="PS51352"/>
    </source>
</evidence>
<dbReference type="RefSeq" id="WP_011395769.1">
    <property type="nucleotide sequence ID" value="NC_007645.1"/>
</dbReference>
<evidence type="ECO:0000256" key="2">
    <source>
        <dbReference type="ARBA" id="ARBA00022748"/>
    </source>
</evidence>
<dbReference type="CDD" id="cd02966">
    <property type="entry name" value="TlpA_like_family"/>
    <property type="match status" value="1"/>
</dbReference>
<dbReference type="PANTHER" id="PTHR42852">
    <property type="entry name" value="THIOL:DISULFIDE INTERCHANGE PROTEIN DSBE"/>
    <property type="match status" value="1"/>
</dbReference>
<feature type="domain" description="Thioredoxin" evidence="5">
    <location>
        <begin position="42"/>
        <end position="175"/>
    </location>
</feature>
<comment type="subcellular location">
    <subcellularLocation>
        <location evidence="1">Cell envelope</location>
    </subcellularLocation>
</comment>
<name>Q2SKX7_HAHCH</name>
<dbReference type="STRING" id="349521.HCH_01860"/>
<dbReference type="PANTHER" id="PTHR42852:SF6">
    <property type="entry name" value="THIOL:DISULFIDE INTERCHANGE PROTEIN DSBE"/>
    <property type="match status" value="1"/>
</dbReference>
<keyword evidence="3" id="KW-1015">Disulfide bond</keyword>
<dbReference type="SUPFAM" id="SSF52833">
    <property type="entry name" value="Thioredoxin-like"/>
    <property type="match status" value="1"/>
</dbReference>
<dbReference type="GO" id="GO:0016853">
    <property type="term" value="F:isomerase activity"/>
    <property type="evidence" value="ECO:0007669"/>
    <property type="project" value="UniProtKB-KW"/>
</dbReference>
<dbReference type="InterPro" id="IPR000866">
    <property type="entry name" value="AhpC/TSA"/>
</dbReference>
<dbReference type="Pfam" id="PF00578">
    <property type="entry name" value="AhpC-TSA"/>
    <property type="match status" value="1"/>
</dbReference>
<evidence type="ECO:0000313" key="7">
    <source>
        <dbReference type="Proteomes" id="UP000000238"/>
    </source>
</evidence>
<dbReference type="KEGG" id="hch:HCH_01860"/>
<dbReference type="GO" id="GO:0015036">
    <property type="term" value="F:disulfide oxidoreductase activity"/>
    <property type="evidence" value="ECO:0007669"/>
    <property type="project" value="UniProtKB-ARBA"/>
</dbReference>